<keyword evidence="1" id="KW-0210">Decarboxylase</keyword>
<dbReference type="AlphaFoldDB" id="A0A9P7FGM0"/>
<dbReference type="EMBL" id="JABBWM010000004">
    <property type="protein sequence ID" value="KAG2117997.1"/>
    <property type="molecule type" value="Genomic_DNA"/>
</dbReference>
<dbReference type="Proteomes" id="UP000823399">
    <property type="component" value="Unassembled WGS sequence"/>
</dbReference>
<gene>
    <name evidence="4" type="ORF">F5147DRAFT_648411</name>
</gene>
<evidence type="ECO:0000313" key="5">
    <source>
        <dbReference type="Proteomes" id="UP000823399"/>
    </source>
</evidence>
<accession>A0A9P7FGM0</accession>
<dbReference type="InterPro" id="IPR003817">
    <property type="entry name" value="PS_Dcarbxylase"/>
</dbReference>
<keyword evidence="5" id="KW-1185">Reference proteome</keyword>
<dbReference type="Pfam" id="PF12588">
    <property type="entry name" value="PSDC"/>
    <property type="match status" value="1"/>
</dbReference>
<evidence type="ECO:0000256" key="2">
    <source>
        <dbReference type="ARBA" id="ARBA00023239"/>
    </source>
</evidence>
<organism evidence="4 5">
    <name type="scientific">Suillus discolor</name>
    <dbReference type="NCBI Taxonomy" id="1912936"/>
    <lineage>
        <taxon>Eukaryota</taxon>
        <taxon>Fungi</taxon>
        <taxon>Dikarya</taxon>
        <taxon>Basidiomycota</taxon>
        <taxon>Agaricomycotina</taxon>
        <taxon>Agaricomycetes</taxon>
        <taxon>Agaricomycetidae</taxon>
        <taxon>Boletales</taxon>
        <taxon>Suillineae</taxon>
        <taxon>Suillaceae</taxon>
        <taxon>Suillus</taxon>
    </lineage>
</organism>
<feature type="domain" description="L-tryptophan decarboxylase PsiD-like" evidence="3">
    <location>
        <begin position="44"/>
        <end position="176"/>
    </location>
</feature>
<evidence type="ECO:0000259" key="3">
    <source>
        <dbReference type="Pfam" id="PF12588"/>
    </source>
</evidence>
<dbReference type="OrthoDB" id="5973539at2759"/>
<sequence>MTSSAVLCGYGGWFPKNPAIYKAFIDHMVRRALRRSTDSTSHEPAVAAFGEAIQGDSVMKSLFDQVFLQVDTRNKVTDFEHLLSFLDCIIVTAPKYEVATDENGDVIGEPIGVPIYLIFDLLSNTAAAYDLFRMKEFNRALKALLENWGKFLMQPGSNLTLNTTDEGWFGKAGITSLETHLGKYSFEQTYKCPDAAADNRGFTTWDAFFTRALHDGVRPIVTRDNHPVTFPGGLQTRAVVEPTLIYSACESTVLRIRRDVKQHDQFWLKGQQYSLYNMLNRDDDYAKLFEGGTVYQAFLSPLDYHRWHSPIKGTVTDIVVVDGTYYAVLPDAGADHGDPDLPEGDPHGALIRSQPFLTIEAARVLIYIKSDDINIGTMCFIGVGMAEVSTCQVTVKKGQVVEPGMELGMFHFGGSSHALVFSKGTEFHEGDEIKEGKHVWVNSVIGVATHKQDSE</sequence>
<dbReference type="GO" id="GO:0006646">
    <property type="term" value="P:phosphatidylethanolamine biosynthetic process"/>
    <property type="evidence" value="ECO:0007669"/>
    <property type="project" value="TreeGrafter"/>
</dbReference>
<dbReference type="PANTHER" id="PTHR10067">
    <property type="entry name" value="PHOSPHATIDYLSERINE DECARBOXYLASE"/>
    <property type="match status" value="1"/>
</dbReference>
<comment type="caution">
    <text evidence="4">The sequence shown here is derived from an EMBL/GenBank/DDBJ whole genome shotgun (WGS) entry which is preliminary data.</text>
</comment>
<reference evidence="4" key="1">
    <citation type="journal article" date="2020" name="New Phytol.">
        <title>Comparative genomics reveals dynamic genome evolution in host specialist ectomycorrhizal fungi.</title>
        <authorList>
            <person name="Lofgren L.A."/>
            <person name="Nguyen N.H."/>
            <person name="Vilgalys R."/>
            <person name="Ruytinx J."/>
            <person name="Liao H.L."/>
            <person name="Branco S."/>
            <person name="Kuo A."/>
            <person name="LaButti K."/>
            <person name="Lipzen A."/>
            <person name="Andreopoulos W."/>
            <person name="Pangilinan J."/>
            <person name="Riley R."/>
            <person name="Hundley H."/>
            <person name="Na H."/>
            <person name="Barry K."/>
            <person name="Grigoriev I.V."/>
            <person name="Stajich J.E."/>
            <person name="Kennedy P.G."/>
        </authorList>
    </citation>
    <scope>NUCLEOTIDE SEQUENCE</scope>
    <source>
        <strain evidence="4">FC423</strain>
    </source>
</reference>
<evidence type="ECO:0000313" key="4">
    <source>
        <dbReference type="EMBL" id="KAG2117997.1"/>
    </source>
</evidence>
<name>A0A9P7FGM0_9AGAM</name>
<proteinExistence type="predicted"/>
<dbReference type="InterPro" id="IPR022237">
    <property type="entry name" value="PsiD-like"/>
</dbReference>
<dbReference type="GeneID" id="64695537"/>
<dbReference type="GO" id="GO:0005739">
    <property type="term" value="C:mitochondrion"/>
    <property type="evidence" value="ECO:0007669"/>
    <property type="project" value="TreeGrafter"/>
</dbReference>
<dbReference type="PANTHER" id="PTHR10067:SF9">
    <property type="entry name" value="PHOSPHATIDYLSERINE DECARBOXYLASE FAMILY PROTEIN (AFU_ORTHOLOGUE AFUA_7G01730)"/>
    <property type="match status" value="1"/>
</dbReference>
<protein>
    <submittedName>
        <fullName evidence="4">Phosphatidylserine decarboxylase</fullName>
    </submittedName>
</protein>
<dbReference type="GO" id="GO:0004609">
    <property type="term" value="F:phosphatidylserine decarboxylase activity"/>
    <property type="evidence" value="ECO:0007669"/>
    <property type="project" value="InterPro"/>
</dbReference>
<dbReference type="Pfam" id="PF02666">
    <property type="entry name" value="PS_Dcarbxylase"/>
    <property type="match status" value="1"/>
</dbReference>
<keyword evidence="2" id="KW-0456">Lyase</keyword>
<dbReference type="RefSeq" id="XP_041298514.1">
    <property type="nucleotide sequence ID" value="XM_041433278.1"/>
</dbReference>
<evidence type="ECO:0000256" key="1">
    <source>
        <dbReference type="ARBA" id="ARBA00022793"/>
    </source>
</evidence>